<evidence type="ECO:0000256" key="10">
    <source>
        <dbReference type="ARBA" id="ARBA00022842"/>
    </source>
</evidence>
<feature type="active site" description="Nucleophile" evidence="19">
    <location>
        <position position="428"/>
    </location>
</feature>
<dbReference type="GO" id="GO:0005634">
    <property type="term" value="C:nucleus"/>
    <property type="evidence" value="ECO:0007669"/>
    <property type="project" value="UniProtKB-SubCell"/>
</dbReference>
<dbReference type="GO" id="GO:2001240">
    <property type="term" value="P:negative regulation of extrinsic apoptotic signaling pathway in absence of ligand"/>
    <property type="evidence" value="ECO:0007669"/>
    <property type="project" value="TreeGrafter"/>
</dbReference>
<dbReference type="SFLD" id="SFLDS00003">
    <property type="entry name" value="Haloacid_Dehalogenase"/>
    <property type="match status" value="1"/>
</dbReference>
<feature type="compositionally biased region" description="Polar residues" evidence="22">
    <location>
        <begin position="178"/>
        <end position="191"/>
    </location>
</feature>
<evidence type="ECO:0000256" key="9">
    <source>
        <dbReference type="ARBA" id="ARBA00022801"/>
    </source>
</evidence>
<evidence type="ECO:0000256" key="14">
    <source>
        <dbReference type="ARBA" id="ARBA00023159"/>
    </source>
</evidence>
<feature type="compositionally biased region" description="Polar residues" evidence="22">
    <location>
        <begin position="148"/>
        <end position="162"/>
    </location>
</feature>
<evidence type="ECO:0000256" key="19">
    <source>
        <dbReference type="PIRSR" id="PIRSR628472-1"/>
    </source>
</evidence>
<comment type="catalytic activity">
    <reaction evidence="18 21">
        <text>O-phospho-L-tyrosyl-[protein] + H2O = L-tyrosyl-[protein] + phosphate</text>
        <dbReference type="Rhea" id="RHEA:10684"/>
        <dbReference type="Rhea" id="RHEA-COMP:10136"/>
        <dbReference type="Rhea" id="RHEA-COMP:20101"/>
        <dbReference type="ChEBI" id="CHEBI:15377"/>
        <dbReference type="ChEBI" id="CHEBI:43474"/>
        <dbReference type="ChEBI" id="CHEBI:46858"/>
        <dbReference type="ChEBI" id="CHEBI:61978"/>
        <dbReference type="EC" id="3.1.3.48"/>
    </reaction>
</comment>
<dbReference type="GO" id="GO:0030154">
    <property type="term" value="P:cell differentiation"/>
    <property type="evidence" value="ECO:0007669"/>
    <property type="project" value="TreeGrafter"/>
</dbReference>
<dbReference type="PANTHER" id="PTHR10190:SF5">
    <property type="entry name" value="EYES ABSENT HOMOLOG 3"/>
    <property type="match status" value="1"/>
</dbReference>
<keyword evidence="16" id="KW-0234">DNA repair</keyword>
<sequence length="693" mass="74933">MNQVRVDACALHTGGTSCKIVLPNNRRVEWNQYEEIEHVDSNKERYPNAGSRQPSETERVKPAACQSRGRHGDHRSSLLKMDESQNLPELPTKKPRQELEAGQEKGSRRVGVTDGNNQSEGGNQTVLGSDINSYPPPAGTQLEGGRSESVSEGQLCTEPNDSFTHTAVTCKGLTTTSSEYPSQLYQGTNVPKPTRPGSLGHVLSPPTVPAVTSYPSQASFPPLAQSTVYSAFPPASQGYGLPPFGAMWPGIKTETGLPETPSVGQPGYLNFSTTYTSTQAGQAHYSYPSQGSSFSTSSVYTCIPSGTAATTASTTAAQQEYNYSSLGQNQFPQFYVPPSYTTASLPVTSLEGDGVSVPGYLAPKTEGSTTPGLPRAADASAGVALTPASRDQEETGRRNSGGKAKSKAKKSDSSQSTDNDLERIFLWDLDETIIVFHSLLTGTFAQKFGKDPATVLNLGLQMEELIFELADTHLFFNDLEECDQVHVEDVASDDNGQDLSNYNFVADGFTSQSSGSGGPGSTSGVQGGVEWMRKLAFRYRRLKEIYNGYKGNVGGLLSPMKRELLLRLQADIETVTDSWLSTALKSLLLIQSRGRCVNVLVTTTQLVPALAKVLLYGLGNVFPIENIYSATKIGKESCFERIVSRFGKKVTYVVIGDGRDEEFAAKQLNMPFWRISTHGDLVSLHQALELDFL</sequence>
<protein>
    <recommendedName>
        <fullName evidence="21">Eyes absent homolog</fullName>
        <ecNumber evidence="21">3.1.3.48</ecNumber>
    </recommendedName>
</protein>
<evidence type="ECO:0000256" key="3">
    <source>
        <dbReference type="ARBA" id="ARBA00010501"/>
    </source>
</evidence>
<keyword evidence="5" id="KW-0963">Cytoplasm</keyword>
<feature type="binding site" evidence="20">
    <location>
        <position position="657"/>
    </location>
    <ligand>
        <name>Mg(2+)</name>
        <dbReference type="ChEBI" id="CHEBI:18420"/>
    </ligand>
</feature>
<organism evidence="23 24">
    <name type="scientific">Megalops atlanticus</name>
    <name type="common">Tarpon</name>
    <name type="synonym">Clupea gigantea</name>
    <dbReference type="NCBI Taxonomy" id="7932"/>
    <lineage>
        <taxon>Eukaryota</taxon>
        <taxon>Metazoa</taxon>
        <taxon>Chordata</taxon>
        <taxon>Craniata</taxon>
        <taxon>Vertebrata</taxon>
        <taxon>Euteleostomi</taxon>
        <taxon>Actinopterygii</taxon>
        <taxon>Neopterygii</taxon>
        <taxon>Teleostei</taxon>
        <taxon>Elopiformes</taxon>
        <taxon>Megalopidae</taxon>
        <taxon>Megalops</taxon>
    </lineage>
</organism>
<dbReference type="AlphaFoldDB" id="A0A9D3SY19"/>
<evidence type="ECO:0000256" key="5">
    <source>
        <dbReference type="ARBA" id="ARBA00022490"/>
    </source>
</evidence>
<dbReference type="Pfam" id="PF00702">
    <property type="entry name" value="Hydrolase"/>
    <property type="match status" value="1"/>
</dbReference>
<dbReference type="EC" id="3.1.3.48" evidence="21"/>
<dbReference type="PANTHER" id="PTHR10190">
    <property type="entry name" value="EYES ABSENT"/>
    <property type="match status" value="1"/>
</dbReference>
<evidence type="ECO:0000313" key="23">
    <source>
        <dbReference type="EMBL" id="KAG7457788.1"/>
    </source>
</evidence>
<evidence type="ECO:0000256" key="15">
    <source>
        <dbReference type="ARBA" id="ARBA00023163"/>
    </source>
</evidence>
<keyword evidence="24" id="KW-1185">Reference proteome</keyword>
<comment type="cofactor">
    <cofactor evidence="20 21">
        <name>Mg(2+)</name>
        <dbReference type="ChEBI" id="CHEBI:18420"/>
    </cofactor>
    <text evidence="20 21">Binds 1 Mg(2+) ion per subunit.</text>
</comment>
<reference evidence="23" key="1">
    <citation type="submission" date="2021-01" db="EMBL/GenBank/DDBJ databases">
        <authorList>
            <person name="Zahm M."/>
            <person name="Roques C."/>
            <person name="Cabau C."/>
            <person name="Klopp C."/>
            <person name="Donnadieu C."/>
            <person name="Jouanno E."/>
            <person name="Lampietro C."/>
            <person name="Louis A."/>
            <person name="Herpin A."/>
            <person name="Echchiki A."/>
            <person name="Berthelot C."/>
            <person name="Parey E."/>
            <person name="Roest-Crollius H."/>
            <person name="Braasch I."/>
            <person name="Postlethwait J."/>
            <person name="Bobe J."/>
            <person name="Montfort J."/>
            <person name="Bouchez O."/>
            <person name="Begum T."/>
            <person name="Mejri S."/>
            <person name="Adams A."/>
            <person name="Chen W.-J."/>
            <person name="Guiguen Y."/>
        </authorList>
    </citation>
    <scope>NUCLEOTIDE SEQUENCE</scope>
    <source>
        <strain evidence="23">YG-15Mar2019-1</strain>
        <tissue evidence="23">Brain</tissue>
    </source>
</reference>
<keyword evidence="13 21" id="KW-0805">Transcription regulation</keyword>
<comment type="caution">
    <text evidence="23">The sequence shown here is derived from an EMBL/GenBank/DDBJ whole genome shotgun (WGS) entry which is preliminary data.</text>
</comment>
<evidence type="ECO:0000256" key="2">
    <source>
        <dbReference type="ARBA" id="ARBA00004496"/>
    </source>
</evidence>
<keyword evidence="9 21" id="KW-0378">Hydrolase</keyword>
<feature type="compositionally biased region" description="Basic and acidic residues" evidence="22">
    <location>
        <begin position="74"/>
        <end position="83"/>
    </location>
</feature>
<evidence type="ECO:0000256" key="16">
    <source>
        <dbReference type="ARBA" id="ARBA00023204"/>
    </source>
</evidence>
<feature type="region of interest" description="Disordered" evidence="22">
    <location>
        <begin position="41"/>
        <end position="162"/>
    </location>
</feature>
<evidence type="ECO:0000256" key="22">
    <source>
        <dbReference type="SAM" id="MobiDB-lite"/>
    </source>
</evidence>
<dbReference type="EMBL" id="JAFDVH010000021">
    <property type="protein sequence ID" value="KAG7457788.1"/>
    <property type="molecule type" value="Genomic_DNA"/>
</dbReference>
<dbReference type="CDD" id="cd02601">
    <property type="entry name" value="HAD_Eya"/>
    <property type="match status" value="1"/>
</dbReference>
<keyword evidence="4" id="KW-0217">Developmental protein</keyword>
<dbReference type="NCBIfam" id="TIGR01658">
    <property type="entry name" value="EYA-cons_domain"/>
    <property type="match status" value="1"/>
</dbReference>
<proteinExistence type="inferred from homology"/>
<feature type="region of interest" description="Disordered" evidence="22">
    <location>
        <begin position="360"/>
        <end position="416"/>
    </location>
</feature>
<dbReference type="GO" id="GO:0006325">
    <property type="term" value="P:chromatin organization"/>
    <property type="evidence" value="ECO:0007669"/>
    <property type="project" value="UniProtKB-KW"/>
</dbReference>
<keyword evidence="15" id="KW-0804">Transcription</keyword>
<feature type="binding site" evidence="20">
    <location>
        <position position="430"/>
    </location>
    <ligand>
        <name>Mg(2+)</name>
        <dbReference type="ChEBI" id="CHEBI:18420"/>
    </ligand>
</feature>
<comment type="subcellular location">
    <subcellularLocation>
        <location evidence="2">Cytoplasm</location>
    </subcellularLocation>
    <subcellularLocation>
        <location evidence="1">Nucleus</location>
    </subcellularLocation>
</comment>
<dbReference type="Proteomes" id="UP001046870">
    <property type="component" value="Chromosome 21"/>
</dbReference>
<evidence type="ECO:0000256" key="8">
    <source>
        <dbReference type="ARBA" id="ARBA00022763"/>
    </source>
</evidence>
<keyword evidence="10 20" id="KW-0460">Magnesium</keyword>
<gene>
    <name evidence="23" type="ORF">MATL_G00231000</name>
</gene>
<feature type="compositionally biased region" description="Polar residues" evidence="22">
    <location>
        <begin position="114"/>
        <end position="132"/>
    </location>
</feature>
<evidence type="ECO:0000256" key="21">
    <source>
        <dbReference type="RuleBase" id="RU362036"/>
    </source>
</evidence>
<evidence type="ECO:0000256" key="20">
    <source>
        <dbReference type="PIRSR" id="PIRSR628472-2"/>
    </source>
</evidence>
<dbReference type="InterPro" id="IPR028472">
    <property type="entry name" value="EYA"/>
</dbReference>
<dbReference type="GO" id="GO:0045739">
    <property type="term" value="P:positive regulation of DNA repair"/>
    <property type="evidence" value="ECO:0007669"/>
    <property type="project" value="TreeGrafter"/>
</dbReference>
<dbReference type="GO" id="GO:0046872">
    <property type="term" value="F:metal ion binding"/>
    <property type="evidence" value="ECO:0007669"/>
    <property type="project" value="UniProtKB-KW"/>
</dbReference>
<keyword evidence="14" id="KW-0010">Activator</keyword>
<keyword evidence="12 21" id="KW-0904">Protein phosphatase</keyword>
<dbReference type="InterPro" id="IPR038102">
    <property type="entry name" value="EYA_dom_sf"/>
</dbReference>
<feature type="binding site" evidence="20">
    <location>
        <position position="428"/>
    </location>
    <ligand>
        <name>Mg(2+)</name>
        <dbReference type="ChEBI" id="CHEBI:18420"/>
    </ligand>
</feature>
<dbReference type="PROSITE" id="PS51257">
    <property type="entry name" value="PROKAR_LIPOPROTEIN"/>
    <property type="match status" value="1"/>
</dbReference>
<dbReference type="GO" id="GO:0004725">
    <property type="term" value="F:protein tyrosine phosphatase activity"/>
    <property type="evidence" value="ECO:0007669"/>
    <property type="project" value="UniProtKB-EC"/>
</dbReference>
<feature type="active site" description="Proton donor" evidence="19">
    <location>
        <position position="430"/>
    </location>
</feature>
<keyword evidence="17" id="KW-0539">Nucleus</keyword>
<dbReference type="SFLD" id="SFLDG01129">
    <property type="entry name" value="C1.5:_HAD__Beta-PGM__Phosphata"/>
    <property type="match status" value="1"/>
</dbReference>
<name>A0A9D3SY19_MEGAT</name>
<comment type="similarity">
    <text evidence="3 21">Belongs to the HAD-like hydrolase superfamily. EYA family.</text>
</comment>
<evidence type="ECO:0000313" key="24">
    <source>
        <dbReference type="Proteomes" id="UP001046870"/>
    </source>
</evidence>
<feature type="compositionally biased region" description="Basic and acidic residues" evidence="22">
    <location>
        <begin position="91"/>
        <end position="107"/>
    </location>
</feature>
<keyword evidence="6" id="KW-0597">Phosphoprotein</keyword>
<dbReference type="InterPro" id="IPR006545">
    <property type="entry name" value="EYA_dom"/>
</dbReference>
<evidence type="ECO:0000256" key="4">
    <source>
        <dbReference type="ARBA" id="ARBA00022473"/>
    </source>
</evidence>
<accession>A0A9D3SY19</accession>
<evidence type="ECO:0000256" key="6">
    <source>
        <dbReference type="ARBA" id="ARBA00022553"/>
    </source>
</evidence>
<keyword evidence="11" id="KW-0156">Chromatin regulator</keyword>
<keyword evidence="7 20" id="KW-0479">Metal-binding</keyword>
<dbReference type="FunFam" id="3.40.50.12350:FF:000002">
    <property type="entry name" value="Eyes absent homolog"/>
    <property type="match status" value="1"/>
</dbReference>
<dbReference type="OrthoDB" id="167668at2759"/>
<evidence type="ECO:0000256" key="7">
    <source>
        <dbReference type="ARBA" id="ARBA00022723"/>
    </source>
</evidence>
<evidence type="ECO:0000256" key="1">
    <source>
        <dbReference type="ARBA" id="ARBA00004123"/>
    </source>
</evidence>
<evidence type="ECO:0000256" key="12">
    <source>
        <dbReference type="ARBA" id="ARBA00022912"/>
    </source>
</evidence>
<dbReference type="Gene3D" id="3.40.50.12350">
    <property type="match status" value="1"/>
</dbReference>
<evidence type="ECO:0000256" key="11">
    <source>
        <dbReference type="ARBA" id="ARBA00022853"/>
    </source>
</evidence>
<feature type="region of interest" description="Disordered" evidence="22">
    <location>
        <begin position="178"/>
        <end position="204"/>
    </location>
</feature>
<evidence type="ECO:0000256" key="17">
    <source>
        <dbReference type="ARBA" id="ARBA00023242"/>
    </source>
</evidence>
<dbReference type="InterPro" id="IPR042577">
    <property type="entry name" value="EYA_dom_metazoan"/>
</dbReference>
<keyword evidence="8" id="KW-0227">DNA damage</keyword>
<dbReference type="GO" id="GO:0006281">
    <property type="term" value="P:DNA repair"/>
    <property type="evidence" value="ECO:0007669"/>
    <property type="project" value="UniProtKB-KW"/>
</dbReference>
<dbReference type="GO" id="GO:0005737">
    <property type="term" value="C:cytoplasm"/>
    <property type="evidence" value="ECO:0007669"/>
    <property type="project" value="UniProtKB-SubCell"/>
</dbReference>
<evidence type="ECO:0000256" key="13">
    <source>
        <dbReference type="ARBA" id="ARBA00023015"/>
    </source>
</evidence>
<evidence type="ECO:0000256" key="18">
    <source>
        <dbReference type="ARBA" id="ARBA00051722"/>
    </source>
</evidence>